<sequence>MTAVQAVGRCMGWQLLASSAHLGSGPVEPLSNASSCLLASPNGDRMIAIRCEPSVGIQVFIAQSPRKDFFASELVQDKKWENLGGAFKEIKLEKMEGKNFLNKMELLMACLSSPS</sequence>
<dbReference type="GeneID" id="106113168"/>
<organism evidence="1">
    <name type="scientific">Papilio xuthus</name>
    <name type="common">Asian swallowtail butterfly</name>
    <dbReference type="NCBI Taxonomy" id="66420"/>
    <lineage>
        <taxon>Eukaryota</taxon>
        <taxon>Metazoa</taxon>
        <taxon>Ecdysozoa</taxon>
        <taxon>Arthropoda</taxon>
        <taxon>Hexapoda</taxon>
        <taxon>Insecta</taxon>
        <taxon>Pterygota</taxon>
        <taxon>Neoptera</taxon>
        <taxon>Endopterygota</taxon>
        <taxon>Lepidoptera</taxon>
        <taxon>Glossata</taxon>
        <taxon>Ditrysia</taxon>
        <taxon>Papilionoidea</taxon>
        <taxon>Papilionidae</taxon>
        <taxon>Papilioninae</taxon>
        <taxon>Papilio</taxon>
    </lineage>
</organism>
<dbReference type="KEGG" id="pxu:106113168"/>
<accession>A0AAJ6YYA5</accession>
<protein>
    <submittedName>
        <fullName evidence="1">Mediator of RNA polymerase II transcription subunit 17-like</fullName>
    </submittedName>
</protein>
<gene>
    <name evidence="1" type="primary">LOC106113168</name>
</gene>
<name>A0AAJ6YYA5_PAPXU</name>
<dbReference type="RefSeq" id="XP_013161354.1">
    <property type="nucleotide sequence ID" value="XM_013305900.1"/>
</dbReference>
<reference evidence="1" key="1">
    <citation type="submission" date="2025-08" db="UniProtKB">
        <authorList>
            <consortium name="RefSeq"/>
        </authorList>
    </citation>
    <scope>IDENTIFICATION</scope>
</reference>
<proteinExistence type="predicted"/>
<dbReference type="Proteomes" id="UP000694872">
    <property type="component" value="Unplaced"/>
</dbReference>
<dbReference type="AlphaFoldDB" id="A0AAJ6YYA5"/>
<evidence type="ECO:0000313" key="1">
    <source>
        <dbReference type="RefSeq" id="XP_013161354.1"/>
    </source>
</evidence>